<gene>
    <name evidence="2" type="ORF">IV203_019878</name>
</gene>
<feature type="chain" id="PRO_5039900679" evidence="1">
    <location>
        <begin position="31"/>
        <end position="487"/>
    </location>
</feature>
<keyword evidence="3" id="KW-1185">Reference proteome</keyword>
<proteinExistence type="predicted"/>
<keyword evidence="1" id="KW-0732">Signal</keyword>
<comment type="caution">
    <text evidence="2">The sequence shown here is derived from an EMBL/GenBank/DDBJ whole genome shotgun (WGS) entry which is preliminary data.</text>
</comment>
<evidence type="ECO:0000313" key="3">
    <source>
        <dbReference type="Proteomes" id="UP000693970"/>
    </source>
</evidence>
<evidence type="ECO:0000313" key="2">
    <source>
        <dbReference type="EMBL" id="KAG7371308.1"/>
    </source>
</evidence>
<accession>A0A9K3Q4Z5</accession>
<feature type="signal peptide" evidence="1">
    <location>
        <begin position="1"/>
        <end position="30"/>
    </location>
</feature>
<dbReference type="Proteomes" id="UP000693970">
    <property type="component" value="Unassembled WGS sequence"/>
</dbReference>
<evidence type="ECO:0000256" key="1">
    <source>
        <dbReference type="SAM" id="SignalP"/>
    </source>
</evidence>
<dbReference type="AlphaFoldDB" id="A0A9K3Q4Z5"/>
<reference evidence="2" key="2">
    <citation type="submission" date="2021-04" db="EMBL/GenBank/DDBJ databases">
        <authorList>
            <person name="Podell S."/>
        </authorList>
    </citation>
    <scope>NUCLEOTIDE SEQUENCE</scope>
    <source>
        <strain evidence="2">Hildebrandi</strain>
    </source>
</reference>
<name>A0A9K3Q4Z5_9STRA</name>
<sequence>MNQRDLAIKKILSLLWLWLTLFLQIQSLNGFQRLFYWHADPPTRSTRTRCRSSVPSISINNNIKPEHYVVHTGRSADMIKRSPALSGITLCNGWSPSATDAFRRAVQACVTKNPILSGHVYEKHKRELWIQTGTFSPESHEYCKLLQPPSITDPSLSSMAKDDNDSQILNELMTRYLDLFDSSELTSEQINKRLPLFAASLMVQDDVALFSMKLSHAVGDGVTFFEILKQVSLLMSNDGHDSPTIPCIEWNHPLKPTHEFYPPNFSDCDIEISYGTPFLLGCVKNVVTQYGRRKPSVFLIDKNKISTLKRKLREDARGNNDSTTAPVSSNDVITSGLCQANVGADLFVFTENVRALVDDIPRNAGGNFFWEIPVRREVCVQPERLRGFIQAQQQQHQHMDDKQSQQLPWRPFLCGTVARVTSLASITESIVYKDVKTICTLPAVSFMKDIPLDVAVIFRYNKAYWGVLHNSFAFDTTNTTLQDAIVY</sequence>
<dbReference type="EMBL" id="JAGRRH010000004">
    <property type="protein sequence ID" value="KAG7371308.1"/>
    <property type="molecule type" value="Genomic_DNA"/>
</dbReference>
<dbReference type="OrthoDB" id="2015434at2759"/>
<protein>
    <submittedName>
        <fullName evidence="2">Uncharacterized protein</fullName>
    </submittedName>
</protein>
<organism evidence="2 3">
    <name type="scientific">Nitzschia inconspicua</name>
    <dbReference type="NCBI Taxonomy" id="303405"/>
    <lineage>
        <taxon>Eukaryota</taxon>
        <taxon>Sar</taxon>
        <taxon>Stramenopiles</taxon>
        <taxon>Ochrophyta</taxon>
        <taxon>Bacillariophyta</taxon>
        <taxon>Bacillariophyceae</taxon>
        <taxon>Bacillariophycidae</taxon>
        <taxon>Bacillariales</taxon>
        <taxon>Bacillariaceae</taxon>
        <taxon>Nitzschia</taxon>
    </lineage>
</organism>
<reference evidence="2" key="1">
    <citation type="journal article" date="2021" name="Sci. Rep.">
        <title>Diploid genomic architecture of Nitzschia inconspicua, an elite biomass production diatom.</title>
        <authorList>
            <person name="Oliver A."/>
            <person name="Podell S."/>
            <person name="Pinowska A."/>
            <person name="Traller J.C."/>
            <person name="Smith S.R."/>
            <person name="McClure R."/>
            <person name="Beliaev A."/>
            <person name="Bohutskyi P."/>
            <person name="Hill E.A."/>
            <person name="Rabines A."/>
            <person name="Zheng H."/>
            <person name="Allen L.Z."/>
            <person name="Kuo A."/>
            <person name="Grigoriev I.V."/>
            <person name="Allen A.E."/>
            <person name="Hazlebeck D."/>
            <person name="Allen E.E."/>
        </authorList>
    </citation>
    <scope>NUCLEOTIDE SEQUENCE</scope>
    <source>
        <strain evidence="2">Hildebrandi</strain>
    </source>
</reference>